<dbReference type="InterPro" id="IPR042403">
    <property type="entry name" value="Spt21/Ams2"/>
</dbReference>
<feature type="compositionally biased region" description="Polar residues" evidence="1">
    <location>
        <begin position="279"/>
        <end position="292"/>
    </location>
</feature>
<feature type="compositionally biased region" description="Polar residues" evidence="1">
    <location>
        <begin position="197"/>
        <end position="212"/>
    </location>
</feature>
<feature type="region of interest" description="Disordered" evidence="1">
    <location>
        <begin position="268"/>
        <end position="292"/>
    </location>
</feature>
<dbReference type="EMBL" id="JAHCVI010000002">
    <property type="protein sequence ID" value="KAG7288995.1"/>
    <property type="molecule type" value="Genomic_DNA"/>
</dbReference>
<keyword evidence="4" id="KW-1185">Reference proteome</keyword>
<feature type="compositionally biased region" description="Low complexity" evidence="1">
    <location>
        <begin position="1"/>
        <end position="11"/>
    </location>
</feature>
<organism evidence="3 4">
    <name type="scientific">Staphylotrichum longicolle</name>
    <dbReference type="NCBI Taxonomy" id="669026"/>
    <lineage>
        <taxon>Eukaryota</taxon>
        <taxon>Fungi</taxon>
        <taxon>Dikarya</taxon>
        <taxon>Ascomycota</taxon>
        <taxon>Pezizomycotina</taxon>
        <taxon>Sordariomycetes</taxon>
        <taxon>Sordariomycetidae</taxon>
        <taxon>Sordariales</taxon>
        <taxon>Chaetomiaceae</taxon>
        <taxon>Staphylotrichum</taxon>
    </lineage>
</organism>
<protein>
    <recommendedName>
        <fullName evidence="2">Ams2/SPT21 N-terminal domain-containing protein</fullName>
    </recommendedName>
</protein>
<dbReference type="PANTHER" id="PTHR39147">
    <property type="entry name" value="PROTEIN SPT21"/>
    <property type="match status" value="1"/>
</dbReference>
<dbReference type="GO" id="GO:0000183">
    <property type="term" value="P:rDNA heterochromatin formation"/>
    <property type="evidence" value="ECO:0007669"/>
    <property type="project" value="TreeGrafter"/>
</dbReference>
<dbReference type="PANTHER" id="PTHR39147:SF1">
    <property type="entry name" value="PROTEIN SPT21"/>
    <property type="match status" value="1"/>
</dbReference>
<accession>A0AAD4EXJ9</accession>
<feature type="region of interest" description="Disordered" evidence="1">
    <location>
        <begin position="1"/>
        <end position="22"/>
    </location>
</feature>
<dbReference type="AlphaFoldDB" id="A0AAD4EXJ9"/>
<feature type="region of interest" description="Disordered" evidence="1">
    <location>
        <begin position="197"/>
        <end position="223"/>
    </location>
</feature>
<feature type="domain" description="Ams2/SPT21 N-terminal" evidence="2">
    <location>
        <begin position="28"/>
        <end position="161"/>
    </location>
</feature>
<sequence length="292" mass="31957">MATPSNSWAAPSPHPPAAQPSGADELALQVRPMGLKVHYSFDRENQVHCLAKWAQILPIQTLPLDDTRTIGVVDLRTCLLAVSQSSPEMLNQQENDYSVYAYDYSEQDVPLVGQGLLSWAMDSRREPQQQLVTGRVTRNNLAALTNGSRDTLEVKLKFAAVARMPQRTDAPSMEPVNGQHRTSIPADTASEWNSFVQSNPMLGHTSNHTPSKCTPADDDATSKQGFQCRANSSAAFMFYRKRAITSCSARCGTCGPGSSLETCIEVSEQQAHRKASRPAQETASRNRQHVGS</sequence>
<dbReference type="Pfam" id="PF25823">
    <property type="entry name" value="Ams2-SPT21_N"/>
    <property type="match status" value="1"/>
</dbReference>
<reference evidence="3" key="1">
    <citation type="submission" date="2023-02" db="EMBL/GenBank/DDBJ databases">
        <authorList>
            <person name="Palmer J.M."/>
        </authorList>
    </citation>
    <scope>NUCLEOTIDE SEQUENCE</scope>
    <source>
        <strain evidence="3">FW57</strain>
    </source>
</reference>
<proteinExistence type="predicted"/>
<comment type="caution">
    <text evidence="3">The sequence shown here is derived from an EMBL/GenBank/DDBJ whole genome shotgun (WGS) entry which is preliminary data.</text>
</comment>
<dbReference type="GO" id="GO:0006357">
    <property type="term" value="P:regulation of transcription by RNA polymerase II"/>
    <property type="evidence" value="ECO:0007669"/>
    <property type="project" value="TreeGrafter"/>
</dbReference>
<dbReference type="InterPro" id="IPR057725">
    <property type="entry name" value="Ams2-SPT21_N"/>
</dbReference>
<evidence type="ECO:0000313" key="3">
    <source>
        <dbReference type="EMBL" id="KAG7288995.1"/>
    </source>
</evidence>
<evidence type="ECO:0000313" key="4">
    <source>
        <dbReference type="Proteomes" id="UP001197093"/>
    </source>
</evidence>
<dbReference type="Proteomes" id="UP001197093">
    <property type="component" value="Unassembled WGS sequence"/>
</dbReference>
<name>A0AAD4EXJ9_9PEZI</name>
<evidence type="ECO:0000256" key="1">
    <source>
        <dbReference type="SAM" id="MobiDB-lite"/>
    </source>
</evidence>
<dbReference type="GO" id="GO:0030466">
    <property type="term" value="P:silent mating-type cassette heterochromatin formation"/>
    <property type="evidence" value="ECO:0007669"/>
    <property type="project" value="TreeGrafter"/>
</dbReference>
<evidence type="ECO:0000259" key="2">
    <source>
        <dbReference type="Pfam" id="PF25823"/>
    </source>
</evidence>
<gene>
    <name evidence="3" type="ORF">NEMBOFW57_005356</name>
</gene>